<evidence type="ECO:0000256" key="1">
    <source>
        <dbReference type="SAM" id="SignalP"/>
    </source>
</evidence>
<dbReference type="EMBL" id="AZBU02000010">
    <property type="protein sequence ID" value="TKR63373.1"/>
    <property type="molecule type" value="Genomic_DNA"/>
</dbReference>
<protein>
    <recommendedName>
        <fullName evidence="4">Secreted protein</fullName>
    </recommendedName>
</protein>
<feature type="signal peptide" evidence="1">
    <location>
        <begin position="1"/>
        <end position="31"/>
    </location>
</feature>
<keyword evidence="3" id="KW-1185">Reference proteome</keyword>
<feature type="chain" id="PRO_5020792280" description="Secreted protein" evidence="1">
    <location>
        <begin position="32"/>
        <end position="81"/>
    </location>
</feature>
<dbReference type="AlphaFoldDB" id="A0A4U5M4U1"/>
<comment type="caution">
    <text evidence="2">The sequence shown here is derived from an EMBL/GenBank/DDBJ whole genome shotgun (WGS) entry which is preliminary data.</text>
</comment>
<reference evidence="2 3" key="1">
    <citation type="journal article" date="2015" name="Genome Biol.">
        <title>Comparative genomics of Steinernema reveals deeply conserved gene regulatory networks.</title>
        <authorList>
            <person name="Dillman A.R."/>
            <person name="Macchietto M."/>
            <person name="Porter C.F."/>
            <person name="Rogers A."/>
            <person name="Williams B."/>
            <person name="Antoshechkin I."/>
            <person name="Lee M.M."/>
            <person name="Goodwin Z."/>
            <person name="Lu X."/>
            <person name="Lewis E.E."/>
            <person name="Goodrich-Blair H."/>
            <person name="Stock S.P."/>
            <person name="Adams B.J."/>
            <person name="Sternberg P.W."/>
            <person name="Mortazavi A."/>
        </authorList>
    </citation>
    <scope>NUCLEOTIDE SEQUENCE [LARGE SCALE GENOMIC DNA]</scope>
    <source>
        <strain evidence="2 3">ALL</strain>
    </source>
</reference>
<evidence type="ECO:0000313" key="3">
    <source>
        <dbReference type="Proteomes" id="UP000298663"/>
    </source>
</evidence>
<keyword evidence="1" id="KW-0732">Signal</keyword>
<evidence type="ECO:0000313" key="2">
    <source>
        <dbReference type="EMBL" id="TKR63373.1"/>
    </source>
</evidence>
<sequence length="81" mass="9281">MLFPPRKSTILNFVFRKLMFLIALPYRSYVASTVCSDHLFACVLIECSDRYGVIWGCSDAFKTRFVPNQQGILVTYLSHSP</sequence>
<gene>
    <name evidence="2" type="ORF">L596_027213</name>
</gene>
<name>A0A4U5M4U1_STECR</name>
<organism evidence="2 3">
    <name type="scientific">Steinernema carpocapsae</name>
    <name type="common">Entomopathogenic nematode</name>
    <dbReference type="NCBI Taxonomy" id="34508"/>
    <lineage>
        <taxon>Eukaryota</taxon>
        <taxon>Metazoa</taxon>
        <taxon>Ecdysozoa</taxon>
        <taxon>Nematoda</taxon>
        <taxon>Chromadorea</taxon>
        <taxon>Rhabditida</taxon>
        <taxon>Tylenchina</taxon>
        <taxon>Panagrolaimomorpha</taxon>
        <taxon>Strongyloidoidea</taxon>
        <taxon>Steinernematidae</taxon>
        <taxon>Steinernema</taxon>
    </lineage>
</organism>
<dbReference type="Proteomes" id="UP000298663">
    <property type="component" value="Unassembled WGS sequence"/>
</dbReference>
<evidence type="ECO:0008006" key="4">
    <source>
        <dbReference type="Google" id="ProtNLM"/>
    </source>
</evidence>
<proteinExistence type="predicted"/>
<accession>A0A4U5M4U1</accession>
<reference evidence="2 3" key="2">
    <citation type="journal article" date="2019" name="G3 (Bethesda)">
        <title>Hybrid Assembly of the Genome of the Entomopathogenic Nematode Steinernema carpocapsae Identifies the X-Chromosome.</title>
        <authorList>
            <person name="Serra L."/>
            <person name="Macchietto M."/>
            <person name="Macias-Munoz A."/>
            <person name="McGill C.J."/>
            <person name="Rodriguez I.M."/>
            <person name="Rodriguez B."/>
            <person name="Murad R."/>
            <person name="Mortazavi A."/>
        </authorList>
    </citation>
    <scope>NUCLEOTIDE SEQUENCE [LARGE SCALE GENOMIC DNA]</scope>
    <source>
        <strain evidence="2 3">ALL</strain>
    </source>
</reference>